<keyword evidence="6" id="KW-1185">Reference proteome</keyword>
<evidence type="ECO:0000259" key="4">
    <source>
        <dbReference type="PROSITE" id="PS50995"/>
    </source>
</evidence>
<dbReference type="SMART" id="SM00347">
    <property type="entry name" value="HTH_MARR"/>
    <property type="match status" value="1"/>
</dbReference>
<dbReference type="Proteomes" id="UP001597285">
    <property type="component" value="Unassembled WGS sequence"/>
</dbReference>
<keyword evidence="1" id="KW-0805">Transcription regulation</keyword>
<dbReference type="PRINTS" id="PR00598">
    <property type="entry name" value="HTHMARR"/>
</dbReference>
<dbReference type="SUPFAM" id="SSF46785">
    <property type="entry name" value="Winged helix' DNA-binding domain"/>
    <property type="match status" value="1"/>
</dbReference>
<protein>
    <submittedName>
        <fullName evidence="5">MarR family winged helix-turn-helix transcriptional regulator</fullName>
    </submittedName>
</protein>
<accession>A0ABW4NKW2</accession>
<dbReference type="PANTHER" id="PTHR33164">
    <property type="entry name" value="TRANSCRIPTIONAL REGULATOR, MARR FAMILY"/>
    <property type="match status" value="1"/>
</dbReference>
<dbReference type="PANTHER" id="PTHR33164:SF94">
    <property type="entry name" value="TRANSCRIPTIONAL REGULATORY PROTEIN-RELATED"/>
    <property type="match status" value="1"/>
</dbReference>
<dbReference type="InterPro" id="IPR000835">
    <property type="entry name" value="HTH_MarR-typ"/>
</dbReference>
<keyword evidence="2" id="KW-0238">DNA-binding</keyword>
<organism evidence="5 6">
    <name type="scientific">Carnobacterium antarcticum</name>
    <dbReference type="NCBI Taxonomy" id="2126436"/>
    <lineage>
        <taxon>Bacteria</taxon>
        <taxon>Bacillati</taxon>
        <taxon>Bacillota</taxon>
        <taxon>Bacilli</taxon>
        <taxon>Lactobacillales</taxon>
        <taxon>Carnobacteriaceae</taxon>
        <taxon>Carnobacterium</taxon>
    </lineage>
</organism>
<dbReference type="PROSITE" id="PS01117">
    <property type="entry name" value="HTH_MARR_1"/>
    <property type="match status" value="1"/>
</dbReference>
<dbReference type="InterPro" id="IPR036388">
    <property type="entry name" value="WH-like_DNA-bd_sf"/>
</dbReference>
<keyword evidence="3" id="KW-0804">Transcription</keyword>
<dbReference type="RefSeq" id="WP_058919030.1">
    <property type="nucleotide sequence ID" value="NZ_JBHSQC010000015.1"/>
</dbReference>
<dbReference type="InterPro" id="IPR036390">
    <property type="entry name" value="WH_DNA-bd_sf"/>
</dbReference>
<dbReference type="InterPro" id="IPR039422">
    <property type="entry name" value="MarR/SlyA-like"/>
</dbReference>
<dbReference type="PROSITE" id="PS50995">
    <property type="entry name" value="HTH_MARR_2"/>
    <property type="match status" value="1"/>
</dbReference>
<dbReference type="InterPro" id="IPR023187">
    <property type="entry name" value="Tscrpt_reg_MarR-type_CS"/>
</dbReference>
<evidence type="ECO:0000313" key="6">
    <source>
        <dbReference type="Proteomes" id="UP001597285"/>
    </source>
</evidence>
<dbReference type="Pfam" id="PF12802">
    <property type="entry name" value="MarR_2"/>
    <property type="match status" value="1"/>
</dbReference>
<evidence type="ECO:0000256" key="3">
    <source>
        <dbReference type="ARBA" id="ARBA00023163"/>
    </source>
</evidence>
<sequence>MNTNNYFLSFRTAVVSKKMHLFVMRQLAPLDITPEQWAVLSAIKETENTSQRILAELTEKDRPTVNRIMDVLLRKELVKKCVDEKDRRKTIISLTELGIKKIEAISLVIKKALTEMFKGLTESEIEHFLSTLQLIEKNIEE</sequence>
<evidence type="ECO:0000313" key="5">
    <source>
        <dbReference type="EMBL" id="MFD1798610.1"/>
    </source>
</evidence>
<proteinExistence type="predicted"/>
<name>A0ABW4NKW2_9LACT</name>
<reference evidence="6" key="1">
    <citation type="journal article" date="2019" name="Int. J. Syst. Evol. Microbiol.">
        <title>The Global Catalogue of Microorganisms (GCM) 10K type strain sequencing project: providing services to taxonomists for standard genome sequencing and annotation.</title>
        <authorList>
            <consortium name="The Broad Institute Genomics Platform"/>
            <consortium name="The Broad Institute Genome Sequencing Center for Infectious Disease"/>
            <person name="Wu L."/>
            <person name="Ma J."/>
        </authorList>
    </citation>
    <scope>NUCLEOTIDE SEQUENCE [LARGE SCALE GENOMIC DNA]</scope>
    <source>
        <strain evidence="6">KCTC 42143</strain>
    </source>
</reference>
<comment type="caution">
    <text evidence="5">The sequence shown here is derived from an EMBL/GenBank/DDBJ whole genome shotgun (WGS) entry which is preliminary data.</text>
</comment>
<dbReference type="Gene3D" id="1.10.10.10">
    <property type="entry name" value="Winged helix-like DNA-binding domain superfamily/Winged helix DNA-binding domain"/>
    <property type="match status" value="1"/>
</dbReference>
<gene>
    <name evidence="5" type="ORF">ACFSBK_01895</name>
</gene>
<evidence type="ECO:0000256" key="2">
    <source>
        <dbReference type="ARBA" id="ARBA00023125"/>
    </source>
</evidence>
<dbReference type="EMBL" id="JBHUFF010000008">
    <property type="protein sequence ID" value="MFD1798610.1"/>
    <property type="molecule type" value="Genomic_DNA"/>
</dbReference>
<feature type="domain" description="HTH marR-type" evidence="4">
    <location>
        <begin position="1"/>
        <end position="137"/>
    </location>
</feature>
<evidence type="ECO:0000256" key="1">
    <source>
        <dbReference type="ARBA" id="ARBA00023015"/>
    </source>
</evidence>